<evidence type="ECO:0000313" key="1">
    <source>
        <dbReference type="EMBL" id="AKJ00825.1"/>
    </source>
</evidence>
<evidence type="ECO:0000313" key="2">
    <source>
        <dbReference type="Proteomes" id="UP000035579"/>
    </source>
</evidence>
<protein>
    <submittedName>
        <fullName evidence="1">Uncharacterized protein</fullName>
    </submittedName>
</protein>
<name>A0AAC8TCE9_9BACT</name>
<dbReference type="AlphaFoldDB" id="A0AAC8TCE9"/>
<proteinExistence type="predicted"/>
<accession>A0AAC8TCE9</accession>
<dbReference type="KEGG" id="age:AA314_02451"/>
<organism evidence="1 2">
    <name type="scientific">Archangium gephyra</name>
    <dbReference type="NCBI Taxonomy" id="48"/>
    <lineage>
        <taxon>Bacteria</taxon>
        <taxon>Pseudomonadati</taxon>
        <taxon>Myxococcota</taxon>
        <taxon>Myxococcia</taxon>
        <taxon>Myxococcales</taxon>
        <taxon>Cystobacterineae</taxon>
        <taxon>Archangiaceae</taxon>
        <taxon>Archangium</taxon>
    </lineage>
</organism>
<dbReference type="EMBL" id="CP011509">
    <property type="protein sequence ID" value="AKJ00825.1"/>
    <property type="molecule type" value="Genomic_DNA"/>
</dbReference>
<sequence length="52" mass="5349">MGPGCSAVLSHWRSTSLTEPGGVRAILVHLGLPSRPAQRAAAQMPSLLDALA</sequence>
<gene>
    <name evidence="1" type="ORF">AA314_02451</name>
</gene>
<reference evidence="1 2" key="1">
    <citation type="submission" date="2015-05" db="EMBL/GenBank/DDBJ databases">
        <title>Genome assembly of Archangium gephyra DSM 2261.</title>
        <authorList>
            <person name="Sharma G."/>
            <person name="Subramanian S."/>
        </authorList>
    </citation>
    <scope>NUCLEOTIDE SEQUENCE [LARGE SCALE GENOMIC DNA]</scope>
    <source>
        <strain evidence="1 2">DSM 2261</strain>
    </source>
</reference>
<dbReference type="Proteomes" id="UP000035579">
    <property type="component" value="Chromosome"/>
</dbReference>